<reference evidence="1 2" key="1">
    <citation type="submission" date="2015-02" db="EMBL/GenBank/DDBJ databases">
        <title>Evolution of amylase-binding proteins of oral streptococcal species.</title>
        <authorList>
            <person name="Haase E.M."/>
        </authorList>
    </citation>
    <scope>NUCLEOTIDE SEQUENCE [LARGE SCALE GENOMIC DNA]</scope>
    <source>
        <strain evidence="1 2">SK137</strain>
    </source>
</reference>
<evidence type="ECO:0000313" key="1">
    <source>
        <dbReference type="EMBL" id="KJQ73352.1"/>
    </source>
</evidence>
<sequence length="68" mass="7813">MDNHTIDKLVAESLVNRLAEGEMNRAHLEARYTLTLAELQAFKAVLEYEPALKELFEETQDKMKGNYA</sequence>
<protein>
    <submittedName>
        <fullName evidence="1">Uncharacterized protein</fullName>
    </submittedName>
</protein>
<dbReference type="EMBL" id="JYGQ01000001">
    <property type="protein sequence ID" value="KJQ73352.1"/>
    <property type="molecule type" value="Genomic_DNA"/>
</dbReference>
<proteinExistence type="predicted"/>
<evidence type="ECO:0000313" key="2">
    <source>
        <dbReference type="Proteomes" id="UP000033415"/>
    </source>
</evidence>
<name>A0A081PN60_STRMT</name>
<dbReference type="RefSeq" id="WP_033687705.1">
    <property type="nucleotide sequence ID" value="NZ_JYGQ01000001.1"/>
</dbReference>
<dbReference type="AlphaFoldDB" id="A0A081PN60"/>
<dbReference type="PATRIC" id="fig|28037.100.peg.1888"/>
<dbReference type="Proteomes" id="UP000033415">
    <property type="component" value="Unassembled WGS sequence"/>
</dbReference>
<comment type="caution">
    <text evidence="1">The sequence shown here is derived from an EMBL/GenBank/DDBJ whole genome shotgun (WGS) entry which is preliminary data.</text>
</comment>
<accession>A0A081PN60</accession>
<organism evidence="1 2">
    <name type="scientific">Streptococcus mitis</name>
    <dbReference type="NCBI Taxonomy" id="28037"/>
    <lineage>
        <taxon>Bacteria</taxon>
        <taxon>Bacillati</taxon>
        <taxon>Bacillota</taxon>
        <taxon>Bacilli</taxon>
        <taxon>Lactobacillales</taxon>
        <taxon>Streptococcaceae</taxon>
        <taxon>Streptococcus</taxon>
        <taxon>Streptococcus mitis group</taxon>
    </lineage>
</organism>
<gene>
    <name evidence="1" type="ORF">TZ91_00960</name>
</gene>